<dbReference type="Proteomes" id="UP001530400">
    <property type="component" value="Unassembled WGS sequence"/>
</dbReference>
<feature type="region of interest" description="Disordered" evidence="1">
    <location>
        <begin position="116"/>
        <end position="136"/>
    </location>
</feature>
<evidence type="ECO:0000259" key="2">
    <source>
        <dbReference type="Pfam" id="PF20710"/>
    </source>
</evidence>
<name>A0ABD3NQ10_9STRA</name>
<dbReference type="Pfam" id="PF20710">
    <property type="entry name" value="DUF6824"/>
    <property type="match status" value="1"/>
</dbReference>
<accession>A0ABD3NQ10</accession>
<evidence type="ECO:0000313" key="4">
    <source>
        <dbReference type="Proteomes" id="UP001530400"/>
    </source>
</evidence>
<gene>
    <name evidence="3" type="ORF">ACHAWO_011132</name>
</gene>
<keyword evidence="4" id="KW-1185">Reference proteome</keyword>
<sequence length="353" mass="39024">MNPLLFLSRLCGQVPFSPLQNCGVCKALASSSAFTKDNEQTTSQWAIESVKLQTEAMALYLYGKTSWLVMPMIARMQETLDLRPLSIKASSMKPPILGVGSNRAQCDYRVRRRMTSAPDSVPSSSQASVGNCSSPQPELVEEPIYPSVPSAFPRLYGKHSPSANQIPSNIQEAPTLRRVDSKEWIKDFKNKKERIDKINFHNIFGGIDDAQHNEIPSLPPLNTVVSSPRYSPVSQHDVPSSPSSTSSNSSTLSTTTLTPHDVICGRGGKANSHPGNISFRSEALKLRSWYESSSKSEKYTISNMLVDYVKEKGGRFLKRDAENPGKWLECDGNDVRKKASQALREGKLKDTRS</sequence>
<feature type="compositionally biased region" description="Low complexity" evidence="1">
    <location>
        <begin position="239"/>
        <end position="259"/>
    </location>
</feature>
<proteinExistence type="predicted"/>
<reference evidence="3 4" key="1">
    <citation type="submission" date="2024-10" db="EMBL/GenBank/DDBJ databases">
        <title>Updated reference genomes for cyclostephanoid diatoms.</title>
        <authorList>
            <person name="Roberts W.R."/>
            <person name="Alverson A.J."/>
        </authorList>
    </citation>
    <scope>NUCLEOTIDE SEQUENCE [LARGE SCALE GENOMIC DNA]</scope>
    <source>
        <strain evidence="3 4">AJA010-31</strain>
    </source>
</reference>
<dbReference type="AlphaFoldDB" id="A0ABD3NQ10"/>
<organism evidence="3 4">
    <name type="scientific">Cyclotella atomus</name>
    <dbReference type="NCBI Taxonomy" id="382360"/>
    <lineage>
        <taxon>Eukaryota</taxon>
        <taxon>Sar</taxon>
        <taxon>Stramenopiles</taxon>
        <taxon>Ochrophyta</taxon>
        <taxon>Bacillariophyta</taxon>
        <taxon>Coscinodiscophyceae</taxon>
        <taxon>Thalassiosirophycidae</taxon>
        <taxon>Stephanodiscales</taxon>
        <taxon>Stephanodiscaceae</taxon>
        <taxon>Cyclotella</taxon>
    </lineage>
</organism>
<feature type="compositionally biased region" description="Polar residues" evidence="1">
    <location>
        <begin position="223"/>
        <end position="238"/>
    </location>
</feature>
<evidence type="ECO:0000313" key="3">
    <source>
        <dbReference type="EMBL" id="KAL3778255.1"/>
    </source>
</evidence>
<feature type="domain" description="DUF6824" evidence="2">
    <location>
        <begin position="261"/>
        <end position="345"/>
    </location>
</feature>
<feature type="compositionally biased region" description="Polar residues" evidence="1">
    <location>
        <begin position="117"/>
        <end position="136"/>
    </location>
</feature>
<comment type="caution">
    <text evidence="3">The sequence shown here is derived from an EMBL/GenBank/DDBJ whole genome shotgun (WGS) entry which is preliminary data.</text>
</comment>
<dbReference type="EMBL" id="JALLPJ020000995">
    <property type="protein sequence ID" value="KAL3778255.1"/>
    <property type="molecule type" value="Genomic_DNA"/>
</dbReference>
<evidence type="ECO:0000256" key="1">
    <source>
        <dbReference type="SAM" id="MobiDB-lite"/>
    </source>
</evidence>
<dbReference type="InterPro" id="IPR049227">
    <property type="entry name" value="DUF6824"/>
</dbReference>
<feature type="region of interest" description="Disordered" evidence="1">
    <location>
        <begin position="218"/>
        <end position="259"/>
    </location>
</feature>
<protein>
    <recommendedName>
        <fullName evidence="2">DUF6824 domain-containing protein</fullName>
    </recommendedName>
</protein>